<dbReference type="InterPro" id="IPR051604">
    <property type="entry name" value="Ergot_Alk_Oxidoreductase"/>
</dbReference>
<reference evidence="2 3" key="1">
    <citation type="submission" date="2016-05" db="EMBL/GenBank/DDBJ databases">
        <title>Complete Genome and Methylome Analysis of Psychrotrophic Bacterial Isolates from Antarctic Lake Untersee.</title>
        <authorList>
            <person name="Fomenkov A."/>
            <person name="Akimov V.N."/>
            <person name="Vasilyeva L.V."/>
            <person name="Andersen D."/>
            <person name="Vincze T."/>
            <person name="Roberts R.J."/>
        </authorList>
    </citation>
    <scope>NUCLEOTIDE SEQUENCE [LARGE SCALE GENOMIC DNA]</scope>
    <source>
        <strain evidence="2 3">U14-5</strain>
    </source>
</reference>
<feature type="domain" description="NmrA-like" evidence="1">
    <location>
        <begin position="2"/>
        <end position="257"/>
    </location>
</feature>
<name>A0A1L7AC09_9PROT</name>
<proteinExistence type="predicted"/>
<dbReference type="Pfam" id="PF05368">
    <property type="entry name" value="NmrA"/>
    <property type="match status" value="1"/>
</dbReference>
<dbReference type="Gene3D" id="3.40.50.720">
    <property type="entry name" value="NAD(P)-binding Rossmann-like Domain"/>
    <property type="match status" value="1"/>
</dbReference>
<evidence type="ECO:0000259" key="1">
    <source>
        <dbReference type="Pfam" id="PF05368"/>
    </source>
</evidence>
<dbReference type="EMBL" id="CP015583">
    <property type="protein sequence ID" value="APT56312.1"/>
    <property type="molecule type" value="Genomic_DNA"/>
</dbReference>
<protein>
    <submittedName>
        <fullName evidence="2">NmrA family transcriptional regulator</fullName>
    </submittedName>
</protein>
<dbReference type="KEGG" id="rgi:RGI145_03490"/>
<dbReference type="Gene3D" id="3.90.25.10">
    <property type="entry name" value="UDP-galactose 4-epimerase, domain 1"/>
    <property type="match status" value="1"/>
</dbReference>
<dbReference type="PANTHER" id="PTHR43162:SF1">
    <property type="entry name" value="PRESTALK A DIFFERENTIATION PROTEIN A"/>
    <property type="match status" value="1"/>
</dbReference>
<evidence type="ECO:0000313" key="3">
    <source>
        <dbReference type="Proteomes" id="UP000185494"/>
    </source>
</evidence>
<evidence type="ECO:0000313" key="2">
    <source>
        <dbReference type="EMBL" id="APT56312.1"/>
    </source>
</evidence>
<accession>A0A1L7AC09</accession>
<organism evidence="2 3">
    <name type="scientific">Roseomonas gilardii</name>
    <dbReference type="NCBI Taxonomy" id="257708"/>
    <lineage>
        <taxon>Bacteria</taxon>
        <taxon>Pseudomonadati</taxon>
        <taxon>Pseudomonadota</taxon>
        <taxon>Alphaproteobacteria</taxon>
        <taxon>Acetobacterales</taxon>
        <taxon>Roseomonadaceae</taxon>
        <taxon>Roseomonas</taxon>
    </lineage>
</organism>
<dbReference type="STRING" id="257708.RGI145_03490"/>
<dbReference type="PANTHER" id="PTHR43162">
    <property type="match status" value="1"/>
</dbReference>
<dbReference type="AlphaFoldDB" id="A0A1L7AC09"/>
<dbReference type="InterPro" id="IPR008030">
    <property type="entry name" value="NmrA-like"/>
</dbReference>
<sequence length="291" mass="31137">MTILVTGSTGTIGARIVEVLQGAGAPVRAMARDPAKGKFPAGVETAAGDLGDPEAVRAALRGVRTLFLLNAVVPDELTQALMVLGLAREAGIGRIVYFSVLKAESSSDVPHFAGKFAAERMLAECDMTATILRPAYFMQNDAHLRQPIAEQGVYPMPVGARGVAMVDAEDIAGVAAAELRRRDAAEEPLPREVVEIPGPEALTGAGIAAVWAEALGREVRYAGDDLDAYERSLAGRMPGWMAYDMRRMFERFQEDGMTAAAGAGEKVEAILGRKRRSYRDFAAEMAARWKG</sequence>
<dbReference type="RefSeq" id="WP_075797258.1">
    <property type="nucleotide sequence ID" value="NZ_CP015583.1"/>
</dbReference>
<gene>
    <name evidence="2" type="ORF">RGI145_03490</name>
</gene>
<dbReference type="SUPFAM" id="SSF51735">
    <property type="entry name" value="NAD(P)-binding Rossmann-fold domains"/>
    <property type="match status" value="1"/>
</dbReference>
<dbReference type="Proteomes" id="UP000185494">
    <property type="component" value="Chromosome 1"/>
</dbReference>
<dbReference type="InterPro" id="IPR036291">
    <property type="entry name" value="NAD(P)-bd_dom_sf"/>
</dbReference>